<dbReference type="Gene3D" id="1.25.40.10">
    <property type="entry name" value="Tetratricopeptide repeat domain"/>
    <property type="match status" value="1"/>
</dbReference>
<sequence>MVKYTKFSAMALALGLTIYSYSGDTFAAKYEVVTSTRAMVARDTLSSIDFSGLSNSAPNANTEMYSPDKMNSIIENSRLVAVVRDQDRCQFTADIEDRARIVKSPVFMYAWGQMLMSGICVREDKELGLGYIRHSADDGYAPAMMQMSVFYERGSGMGKSLNMSERYMHTAAALGSKTARLNWADMLIRGFGSPSLYEEAYGWLYHCDFDDEYSKAKKKYLEDQLKKFLPPNVVARNEAFAPDF</sequence>
<evidence type="ECO:0000313" key="3">
    <source>
        <dbReference type="Proteomes" id="UP000243374"/>
    </source>
</evidence>
<dbReference type="InterPro" id="IPR006597">
    <property type="entry name" value="Sel1-like"/>
</dbReference>
<dbReference type="Proteomes" id="UP000243374">
    <property type="component" value="Unassembled WGS sequence"/>
</dbReference>
<feature type="chain" id="PRO_5024982906" description="Sel1 repeat-containing protein" evidence="1">
    <location>
        <begin position="28"/>
        <end position="244"/>
    </location>
</feature>
<dbReference type="EMBL" id="FOSF01000056">
    <property type="protein sequence ID" value="SFK33324.1"/>
    <property type="molecule type" value="Genomic_DNA"/>
</dbReference>
<dbReference type="SUPFAM" id="SSF81901">
    <property type="entry name" value="HCP-like"/>
    <property type="match status" value="1"/>
</dbReference>
<dbReference type="AlphaFoldDB" id="A0A662ZBI1"/>
<evidence type="ECO:0008006" key="4">
    <source>
        <dbReference type="Google" id="ProtNLM"/>
    </source>
</evidence>
<evidence type="ECO:0000256" key="1">
    <source>
        <dbReference type="SAM" id="SignalP"/>
    </source>
</evidence>
<reference evidence="2 3" key="1">
    <citation type="submission" date="2016-10" db="EMBL/GenBank/DDBJ databases">
        <authorList>
            <person name="Varghese N."/>
            <person name="Submissions S."/>
        </authorList>
    </citation>
    <scope>NUCLEOTIDE SEQUENCE [LARGE SCALE GENOMIC DNA]</scope>
    <source>
        <strain evidence="2 3">22B</strain>
    </source>
</reference>
<protein>
    <recommendedName>
        <fullName evidence="4">Sel1 repeat-containing protein</fullName>
    </recommendedName>
</protein>
<organism evidence="2 3">
    <name type="scientific">Succinivibrio dextrinosolvens</name>
    <dbReference type="NCBI Taxonomy" id="83771"/>
    <lineage>
        <taxon>Bacteria</taxon>
        <taxon>Pseudomonadati</taxon>
        <taxon>Pseudomonadota</taxon>
        <taxon>Gammaproteobacteria</taxon>
        <taxon>Aeromonadales</taxon>
        <taxon>Succinivibrionaceae</taxon>
        <taxon>Succinivibrio</taxon>
    </lineage>
</organism>
<dbReference type="SMART" id="SM00671">
    <property type="entry name" value="SEL1"/>
    <property type="match status" value="2"/>
</dbReference>
<dbReference type="OrthoDB" id="5599218at2"/>
<gene>
    <name evidence="2" type="ORF">SAMN04487865_10568</name>
</gene>
<dbReference type="RefSeq" id="WP_083397015.1">
    <property type="nucleotide sequence ID" value="NZ_CP047056.1"/>
</dbReference>
<proteinExistence type="predicted"/>
<evidence type="ECO:0000313" key="2">
    <source>
        <dbReference type="EMBL" id="SFK33324.1"/>
    </source>
</evidence>
<accession>A0A662ZBI1</accession>
<keyword evidence="1" id="KW-0732">Signal</keyword>
<dbReference type="InterPro" id="IPR011990">
    <property type="entry name" value="TPR-like_helical_dom_sf"/>
</dbReference>
<feature type="signal peptide" evidence="1">
    <location>
        <begin position="1"/>
        <end position="27"/>
    </location>
</feature>
<keyword evidence="3" id="KW-1185">Reference proteome</keyword>
<name>A0A662ZBI1_9GAMM</name>